<evidence type="ECO:0000313" key="3">
    <source>
        <dbReference type="Proteomes" id="UP001163152"/>
    </source>
</evidence>
<feature type="transmembrane region" description="Helical" evidence="1">
    <location>
        <begin position="40"/>
        <end position="57"/>
    </location>
</feature>
<feature type="transmembrane region" description="Helical" evidence="1">
    <location>
        <begin position="12"/>
        <end position="34"/>
    </location>
</feature>
<keyword evidence="3" id="KW-1185">Reference proteome</keyword>
<dbReference type="Proteomes" id="UP001163152">
    <property type="component" value="Chromosome"/>
</dbReference>
<dbReference type="KEGG" id="tsin:OXH18_00720"/>
<keyword evidence="1" id="KW-0812">Transmembrane</keyword>
<dbReference type="AlphaFoldDB" id="A0A9E8ZL82"/>
<dbReference type="EMBL" id="CP113797">
    <property type="protein sequence ID" value="WAL60551.1"/>
    <property type="molecule type" value="Genomic_DNA"/>
</dbReference>
<evidence type="ECO:0000313" key="2">
    <source>
        <dbReference type="EMBL" id="WAL60551.1"/>
    </source>
</evidence>
<evidence type="ECO:0000256" key="1">
    <source>
        <dbReference type="SAM" id="Phobius"/>
    </source>
</evidence>
<dbReference type="RefSeq" id="WP_268610478.1">
    <property type="nucleotide sequence ID" value="NZ_CP113797.1"/>
</dbReference>
<organism evidence="2 3">
    <name type="scientific">Thermocoleostomius sinensis A174</name>
    <dbReference type="NCBI Taxonomy" id="2016057"/>
    <lineage>
        <taxon>Bacteria</taxon>
        <taxon>Bacillati</taxon>
        <taxon>Cyanobacteriota</taxon>
        <taxon>Cyanophyceae</taxon>
        <taxon>Oculatellales</taxon>
        <taxon>Oculatellaceae</taxon>
        <taxon>Thermocoleostomius</taxon>
    </lineage>
</organism>
<sequence length="61" mass="6716">MNQSPNPAVRIFLYIVGTLLVFMAIVLILQGFGVIVPREIIYALVVLAIGSGILAGVRRWY</sequence>
<proteinExistence type="predicted"/>
<name>A0A9E8ZL82_9CYAN</name>
<reference evidence="2" key="1">
    <citation type="submission" date="2022-12" db="EMBL/GenBank/DDBJ databases">
        <title>Polyphasic identification of a Novel Hot-Spring Cyanobacterium Ocullathermofonsia sinensis gen nov. sp. nov. and Genomic Insights on its Adaptations to the Thermal Habitat.</title>
        <authorList>
            <person name="Daroch M."/>
            <person name="Tang J."/>
            <person name="Jiang Y."/>
        </authorList>
    </citation>
    <scope>NUCLEOTIDE SEQUENCE</scope>
    <source>
        <strain evidence="2">PKUAC-SCTA174</strain>
    </source>
</reference>
<evidence type="ECO:0008006" key="4">
    <source>
        <dbReference type="Google" id="ProtNLM"/>
    </source>
</evidence>
<keyword evidence="1" id="KW-0472">Membrane</keyword>
<gene>
    <name evidence="2" type="ORF">OXH18_00720</name>
</gene>
<keyword evidence="1" id="KW-1133">Transmembrane helix</keyword>
<protein>
    <recommendedName>
        <fullName evidence="4">DUF4175 domain-containing protein</fullName>
    </recommendedName>
</protein>
<accession>A0A9E8ZL82</accession>